<reference evidence="2" key="2">
    <citation type="submission" date="2019-07" db="EMBL/GenBank/DDBJ databases">
        <authorList>
            <person name="Seetharam A."/>
            <person name="Woodhouse M."/>
            <person name="Cannon E."/>
        </authorList>
    </citation>
    <scope>NUCLEOTIDE SEQUENCE [LARGE SCALE GENOMIC DNA]</scope>
    <source>
        <strain evidence="2">cv. B73</strain>
    </source>
</reference>
<evidence type="ECO:0000313" key="2">
    <source>
        <dbReference type="EnsemblPlants" id="Zm00001eb329720_P001"/>
    </source>
</evidence>
<reference evidence="2" key="3">
    <citation type="submission" date="2021-05" db="UniProtKB">
        <authorList>
            <consortium name="EnsemblPlants"/>
        </authorList>
    </citation>
    <scope>IDENTIFICATION</scope>
    <source>
        <strain evidence="2">cv. B73</strain>
    </source>
</reference>
<dbReference type="InParanoid" id="A0A804QJI7"/>
<evidence type="ECO:0000256" key="1">
    <source>
        <dbReference type="SAM" id="MobiDB-lite"/>
    </source>
</evidence>
<evidence type="ECO:0000313" key="3">
    <source>
        <dbReference type="Proteomes" id="UP000007305"/>
    </source>
</evidence>
<dbReference type="AlphaFoldDB" id="A0A804QJI7"/>
<organism evidence="2 3">
    <name type="scientific">Zea mays</name>
    <name type="common">Maize</name>
    <dbReference type="NCBI Taxonomy" id="4577"/>
    <lineage>
        <taxon>Eukaryota</taxon>
        <taxon>Viridiplantae</taxon>
        <taxon>Streptophyta</taxon>
        <taxon>Embryophyta</taxon>
        <taxon>Tracheophyta</taxon>
        <taxon>Spermatophyta</taxon>
        <taxon>Magnoliopsida</taxon>
        <taxon>Liliopsida</taxon>
        <taxon>Poales</taxon>
        <taxon>Poaceae</taxon>
        <taxon>PACMAD clade</taxon>
        <taxon>Panicoideae</taxon>
        <taxon>Andropogonodae</taxon>
        <taxon>Andropogoneae</taxon>
        <taxon>Tripsacinae</taxon>
        <taxon>Zea</taxon>
    </lineage>
</organism>
<reference evidence="3" key="1">
    <citation type="submission" date="2015-12" db="EMBL/GenBank/DDBJ databases">
        <title>Update maize B73 reference genome by single molecule sequencing technologies.</title>
        <authorList>
            <consortium name="Maize Genome Sequencing Project"/>
            <person name="Ware D."/>
        </authorList>
    </citation>
    <scope>NUCLEOTIDE SEQUENCE [LARGE SCALE GENOMIC DNA]</scope>
    <source>
        <strain evidence="3">cv. B73</strain>
    </source>
</reference>
<accession>A0A804QJI7</accession>
<keyword evidence="3" id="KW-1185">Reference proteome</keyword>
<dbReference type="Proteomes" id="UP000007305">
    <property type="component" value="Chromosome 7"/>
</dbReference>
<feature type="compositionally biased region" description="Basic and acidic residues" evidence="1">
    <location>
        <begin position="80"/>
        <end position="105"/>
    </location>
</feature>
<feature type="region of interest" description="Disordered" evidence="1">
    <location>
        <begin position="66"/>
        <end position="105"/>
    </location>
</feature>
<name>A0A804QJI7_MAIZE</name>
<proteinExistence type="predicted"/>
<sequence>MAISHEFKNLQLQATTTSTISLIKCTDQDVKTNWTRQLPACANVPVFTNRSASSVMVQLFQSQQIGKTNPKNHKRSNHAIVDDVVEKTEESSTHKGPDDFVDKKN</sequence>
<dbReference type="EnsemblPlants" id="Zm00001eb329720_T001">
    <property type="protein sequence ID" value="Zm00001eb329720_P001"/>
    <property type="gene ID" value="Zm00001eb329720"/>
</dbReference>
<dbReference type="Gramene" id="Zm00001eb329720_T001">
    <property type="protein sequence ID" value="Zm00001eb329720_P001"/>
    <property type="gene ID" value="Zm00001eb329720"/>
</dbReference>
<protein>
    <submittedName>
        <fullName evidence="2">Uncharacterized protein</fullName>
    </submittedName>
</protein>